<accession>A0ABU0M5G7</accession>
<gene>
    <name evidence="3" type="ORF">QO015_001817</name>
</gene>
<dbReference type="Gene3D" id="3.40.50.720">
    <property type="entry name" value="NAD(P)-binding Rossmann-like Domain"/>
    <property type="match status" value="1"/>
</dbReference>
<dbReference type="InterPro" id="IPR017868">
    <property type="entry name" value="Filamin/ABP280_repeat-like"/>
</dbReference>
<dbReference type="PRINTS" id="PR00081">
    <property type="entry name" value="GDHRDH"/>
</dbReference>
<reference evidence="3 4" key="1">
    <citation type="submission" date="2023-07" db="EMBL/GenBank/DDBJ databases">
        <title>Genomic Encyclopedia of Type Strains, Phase IV (KMG-IV): sequencing the most valuable type-strain genomes for metagenomic binning, comparative biology and taxonomic classification.</title>
        <authorList>
            <person name="Goeker M."/>
        </authorList>
    </citation>
    <scope>NUCLEOTIDE SEQUENCE [LARGE SCALE GENOMIC DNA]</scope>
    <source>
        <strain evidence="3 4">B1-1</strain>
    </source>
</reference>
<keyword evidence="4" id="KW-1185">Reference proteome</keyword>
<dbReference type="Pfam" id="PF13561">
    <property type="entry name" value="adh_short_C2"/>
    <property type="match status" value="1"/>
</dbReference>
<comment type="similarity">
    <text evidence="1">Belongs to the short-chain dehydrogenases/reductases (SDR) family.</text>
</comment>
<evidence type="ECO:0000313" key="3">
    <source>
        <dbReference type="EMBL" id="MDQ0516204.1"/>
    </source>
</evidence>
<dbReference type="PANTHER" id="PTHR42760">
    <property type="entry name" value="SHORT-CHAIN DEHYDROGENASES/REDUCTASES FAMILY MEMBER"/>
    <property type="match status" value="1"/>
</dbReference>
<proteinExistence type="inferred from homology"/>
<name>A0ABU0M5G7_9HYPH</name>
<dbReference type="InterPro" id="IPR002347">
    <property type="entry name" value="SDR_fam"/>
</dbReference>
<dbReference type="PANTHER" id="PTHR42760:SF115">
    <property type="entry name" value="3-OXOACYL-[ACYL-CARRIER-PROTEIN] REDUCTASE FABG"/>
    <property type="match status" value="1"/>
</dbReference>
<keyword evidence="2" id="KW-0560">Oxidoreductase</keyword>
<protein>
    <submittedName>
        <fullName evidence="3">NAD(P)-dependent dehydrogenase (Short-subunit alcohol dehydrogenase family)</fullName>
    </submittedName>
</protein>
<organism evidence="3 4">
    <name type="scientific">Kaistia geumhonensis</name>
    <dbReference type="NCBI Taxonomy" id="410839"/>
    <lineage>
        <taxon>Bacteria</taxon>
        <taxon>Pseudomonadati</taxon>
        <taxon>Pseudomonadota</taxon>
        <taxon>Alphaproteobacteria</taxon>
        <taxon>Hyphomicrobiales</taxon>
        <taxon>Kaistiaceae</taxon>
        <taxon>Kaistia</taxon>
    </lineage>
</organism>
<dbReference type="PROSITE" id="PS50194">
    <property type="entry name" value="FILAMIN_REPEAT"/>
    <property type="match status" value="1"/>
</dbReference>
<dbReference type="SUPFAM" id="SSF51735">
    <property type="entry name" value="NAD(P)-binding Rossmann-fold domains"/>
    <property type="match status" value="1"/>
</dbReference>
<evidence type="ECO:0000313" key="4">
    <source>
        <dbReference type="Proteomes" id="UP001223743"/>
    </source>
</evidence>
<sequence>MTKLPDFSLSGRAALVTGAGRGIGRASALALAAAGADVALGLRDASSDGGLVAEIEALGRRALSLQLDVRDLGEGRAAIDATIEAFGRLDILVNNAGGGIPMAPIETVGEEDFDAVLDVNVRSTFFLSQHAGRHMIANGRGAIVNIGSQAGAVALPGEGVYCLSKAAVAHMTKCFAVEWGRHNVRVNCVAPTFIHTDGTKAMLSDPDFHADVIDRIAALHRIGEPHEVSGVVAFLASDAASMITGQTLLVDGGWTAR</sequence>
<dbReference type="InterPro" id="IPR036291">
    <property type="entry name" value="NAD(P)-bd_dom_sf"/>
</dbReference>
<dbReference type="RefSeq" id="WP_266279902.1">
    <property type="nucleotide sequence ID" value="NZ_JAPKNF010000001.1"/>
</dbReference>
<dbReference type="EMBL" id="JAUSWJ010000001">
    <property type="protein sequence ID" value="MDQ0516204.1"/>
    <property type="molecule type" value="Genomic_DNA"/>
</dbReference>
<comment type="caution">
    <text evidence="3">The sequence shown here is derived from an EMBL/GenBank/DDBJ whole genome shotgun (WGS) entry which is preliminary data.</text>
</comment>
<dbReference type="Proteomes" id="UP001223743">
    <property type="component" value="Unassembled WGS sequence"/>
</dbReference>
<dbReference type="NCBIfam" id="NF005559">
    <property type="entry name" value="PRK07231.1"/>
    <property type="match status" value="1"/>
</dbReference>
<dbReference type="PRINTS" id="PR00080">
    <property type="entry name" value="SDRFAMILY"/>
</dbReference>
<evidence type="ECO:0000256" key="2">
    <source>
        <dbReference type="ARBA" id="ARBA00023002"/>
    </source>
</evidence>
<evidence type="ECO:0000256" key="1">
    <source>
        <dbReference type="ARBA" id="ARBA00006484"/>
    </source>
</evidence>